<evidence type="ECO:0000313" key="4">
    <source>
        <dbReference type="EMBL" id="URE09481.1"/>
    </source>
</evidence>
<dbReference type="AlphaFoldDB" id="A0A9E7G5Y4"/>
<dbReference type="OrthoDB" id="306690at2759"/>
<proteinExistence type="inferred from homology"/>
<dbReference type="PANTHER" id="PTHR12357">
    <property type="entry name" value="YTH YT521-B HOMOLOGY DOMAIN-CONTAINING"/>
    <property type="match status" value="1"/>
</dbReference>
<protein>
    <recommendedName>
        <fullName evidence="1">YTH domain-containing family protein</fullName>
    </recommendedName>
</protein>
<feature type="region of interest" description="Disordered" evidence="2">
    <location>
        <begin position="419"/>
        <end position="448"/>
    </location>
</feature>
<evidence type="ECO:0000313" key="5">
    <source>
        <dbReference type="Proteomes" id="UP001055439"/>
    </source>
</evidence>
<organism evidence="4 5">
    <name type="scientific">Musa troglodytarum</name>
    <name type="common">fe'i banana</name>
    <dbReference type="NCBI Taxonomy" id="320322"/>
    <lineage>
        <taxon>Eukaryota</taxon>
        <taxon>Viridiplantae</taxon>
        <taxon>Streptophyta</taxon>
        <taxon>Embryophyta</taxon>
        <taxon>Tracheophyta</taxon>
        <taxon>Spermatophyta</taxon>
        <taxon>Magnoliopsida</taxon>
        <taxon>Liliopsida</taxon>
        <taxon>Zingiberales</taxon>
        <taxon>Musaceae</taxon>
        <taxon>Musa</taxon>
    </lineage>
</organism>
<dbReference type="PANTHER" id="PTHR12357:SF95">
    <property type="entry name" value="YTH DOMAIN-CONTAINING FAMILY PROTEIN"/>
    <property type="match status" value="1"/>
</dbReference>
<keyword evidence="1" id="KW-0694">RNA-binding</keyword>
<dbReference type="PROSITE" id="PS50882">
    <property type="entry name" value="YTH"/>
    <property type="match status" value="1"/>
</dbReference>
<dbReference type="GO" id="GO:0061157">
    <property type="term" value="P:mRNA destabilization"/>
    <property type="evidence" value="ECO:0007669"/>
    <property type="project" value="TreeGrafter"/>
</dbReference>
<gene>
    <name evidence="4" type="ORF">MUK42_35448</name>
</gene>
<evidence type="ECO:0000256" key="2">
    <source>
        <dbReference type="SAM" id="MobiDB-lite"/>
    </source>
</evidence>
<name>A0A9E7G5Y4_9LILI</name>
<dbReference type="Pfam" id="PF04146">
    <property type="entry name" value="YTH"/>
    <property type="match status" value="1"/>
</dbReference>
<dbReference type="CDD" id="cd21134">
    <property type="entry name" value="YTH"/>
    <property type="match status" value="1"/>
</dbReference>
<accession>A0A9E7G5Y4</accession>
<dbReference type="GO" id="GO:0003729">
    <property type="term" value="F:mRNA binding"/>
    <property type="evidence" value="ECO:0007669"/>
    <property type="project" value="UniProtKB-UniRule"/>
</dbReference>
<keyword evidence="5" id="KW-1185">Reference proteome</keyword>
<reference evidence="4" key="1">
    <citation type="submission" date="2022-05" db="EMBL/GenBank/DDBJ databases">
        <title>The Musa troglodytarum L. genome provides insights into the mechanism of non-climacteric behaviour and enrichment of carotenoids.</title>
        <authorList>
            <person name="Wang J."/>
        </authorList>
    </citation>
    <scope>NUCLEOTIDE SEQUENCE</scope>
    <source>
        <tissue evidence="4">Leaf</tissue>
    </source>
</reference>
<dbReference type="GO" id="GO:0005737">
    <property type="term" value="C:cytoplasm"/>
    <property type="evidence" value="ECO:0007669"/>
    <property type="project" value="TreeGrafter"/>
</dbReference>
<dbReference type="InterPro" id="IPR045168">
    <property type="entry name" value="YTH_prot"/>
</dbReference>
<sequence>MSSMSEAFVMDPNADSAFDLDEDHVWKVSDRAEIMPRCLWVSDLAIVDSQSTTESSGKRTNAYTAGSESRLDSRGLKITLRKARVDLEDSAKTLNPKPKVAPTSFDFPGEDTKHFNKAPNLGSGLQAVEAAQGFSHGCGRIIPSLSNERQGGFFYKDNHMNPQRTAQAVHGHNYFGVNKKYSSHKTFEVSRELVYGPRASKSNSCLDSSTRNNNLNQFVRRDKYNKTDFQIEYENAKFFMIKSYNEDDVHKSVKYNVWASTPYGNKKLDAVFWDAERLMKQGSKCPIFLFFSVNASGQFVGLAEMIGPVDFNKNLDFWQKETWNGFFPVKWHIIKDIRNRLFQSITLENNDNKAVTFSKDTQEIGLPQGLQMLHIFKGHPLGTSLLDDFGFYEQREKSLRVTRRRQPAEKLEAAVSEMNMTGKSRKPGNLMWTPSSTRGHSNHSQARN</sequence>
<dbReference type="Gene3D" id="3.10.590.10">
    <property type="entry name" value="ph1033 like domains"/>
    <property type="match status" value="1"/>
</dbReference>
<feature type="compositionally biased region" description="Polar residues" evidence="2">
    <location>
        <begin position="432"/>
        <end position="448"/>
    </location>
</feature>
<evidence type="ECO:0000259" key="3">
    <source>
        <dbReference type="PROSITE" id="PS50882"/>
    </source>
</evidence>
<dbReference type="EMBL" id="CP097508">
    <property type="protein sequence ID" value="URE09481.1"/>
    <property type="molecule type" value="Genomic_DNA"/>
</dbReference>
<dbReference type="InterPro" id="IPR007275">
    <property type="entry name" value="YTH_domain"/>
</dbReference>
<dbReference type="Proteomes" id="UP001055439">
    <property type="component" value="Chromosome 6"/>
</dbReference>
<dbReference type="GO" id="GO:1990247">
    <property type="term" value="F:N6-methyladenosine-containing RNA reader activity"/>
    <property type="evidence" value="ECO:0007669"/>
    <property type="project" value="UniProtKB-UniRule"/>
</dbReference>
<evidence type="ECO:0000256" key="1">
    <source>
        <dbReference type="RuleBase" id="RU369095"/>
    </source>
</evidence>
<feature type="domain" description="YTH" evidence="3">
    <location>
        <begin position="236"/>
        <end position="376"/>
    </location>
</feature>
<comment type="similarity">
    <text evidence="1">Belongs to the YTHDF family.</text>
</comment>
<comment type="function">
    <text evidence="1">Specifically recognizes and binds N6-methyladenosine (m6A)-containing RNAs, and regulates mRNA stability. M6A is a modification present at internal sites of mRNAs and some non-coding RNAs and plays a role in mRNA stability and processing.</text>
</comment>